<dbReference type="EMBL" id="JBHUMY010000004">
    <property type="protein sequence ID" value="MFD2659507.1"/>
    <property type="molecule type" value="Genomic_DNA"/>
</dbReference>
<dbReference type="Proteomes" id="UP001597493">
    <property type="component" value="Unassembled WGS sequence"/>
</dbReference>
<dbReference type="InterPro" id="IPR016181">
    <property type="entry name" value="Acyl_CoA_acyltransferase"/>
</dbReference>
<evidence type="ECO:0000313" key="3">
    <source>
        <dbReference type="Proteomes" id="UP001597493"/>
    </source>
</evidence>
<dbReference type="PROSITE" id="PS51186">
    <property type="entry name" value="GNAT"/>
    <property type="match status" value="1"/>
</dbReference>
<keyword evidence="3" id="KW-1185">Reference proteome</keyword>
<organism evidence="2 3">
    <name type="scientific">Paenibacillus thailandensis</name>
    <dbReference type="NCBI Taxonomy" id="393250"/>
    <lineage>
        <taxon>Bacteria</taxon>
        <taxon>Bacillati</taxon>
        <taxon>Bacillota</taxon>
        <taxon>Bacilli</taxon>
        <taxon>Bacillales</taxon>
        <taxon>Paenibacillaceae</taxon>
        <taxon>Paenibacillus</taxon>
    </lineage>
</organism>
<dbReference type="GO" id="GO:0016746">
    <property type="term" value="F:acyltransferase activity"/>
    <property type="evidence" value="ECO:0007669"/>
    <property type="project" value="UniProtKB-KW"/>
</dbReference>
<keyword evidence="2" id="KW-0808">Transferase</keyword>
<proteinExistence type="predicted"/>
<feature type="domain" description="N-acetyltransferase" evidence="1">
    <location>
        <begin position="26"/>
        <end position="156"/>
    </location>
</feature>
<sequence>MSDMLVPLYKLPDHSAFMRQLQDSDIEIRRPIAPEKHKVLEWVREHFSEGWVSECDVAFSRVPVSAFIALEKGELIGFGCYDVTCRGFFGPTGVGEQARGKGAGKGLLLACLDAMRREGYGYAIIGGAGPKDFYQKTAGAIEIPDSVPGIYKGMLK</sequence>
<dbReference type="RefSeq" id="WP_379270198.1">
    <property type="nucleotide sequence ID" value="NZ_JBHUGT010000020.1"/>
</dbReference>
<evidence type="ECO:0000313" key="2">
    <source>
        <dbReference type="EMBL" id="MFD2659507.1"/>
    </source>
</evidence>
<dbReference type="InterPro" id="IPR000182">
    <property type="entry name" value="GNAT_dom"/>
</dbReference>
<comment type="caution">
    <text evidence="2">The sequence shown here is derived from an EMBL/GenBank/DDBJ whole genome shotgun (WGS) entry which is preliminary data.</text>
</comment>
<protein>
    <submittedName>
        <fullName evidence="2">GNAT family N-acetyltransferase</fullName>
        <ecNumber evidence="2">2.3.-.-</ecNumber>
    </submittedName>
</protein>
<dbReference type="CDD" id="cd04301">
    <property type="entry name" value="NAT_SF"/>
    <property type="match status" value="1"/>
</dbReference>
<evidence type="ECO:0000259" key="1">
    <source>
        <dbReference type="PROSITE" id="PS51186"/>
    </source>
</evidence>
<dbReference type="Gene3D" id="3.40.630.30">
    <property type="match status" value="1"/>
</dbReference>
<name>A0ABW5QT50_9BACL</name>
<dbReference type="EC" id="2.3.-.-" evidence="2"/>
<dbReference type="SUPFAM" id="SSF55729">
    <property type="entry name" value="Acyl-CoA N-acyltransferases (Nat)"/>
    <property type="match status" value="1"/>
</dbReference>
<dbReference type="Pfam" id="PF00583">
    <property type="entry name" value="Acetyltransf_1"/>
    <property type="match status" value="1"/>
</dbReference>
<accession>A0ABW5QT50</accession>
<reference evidence="3" key="1">
    <citation type="journal article" date="2019" name="Int. J. Syst. Evol. Microbiol.">
        <title>The Global Catalogue of Microorganisms (GCM) 10K type strain sequencing project: providing services to taxonomists for standard genome sequencing and annotation.</title>
        <authorList>
            <consortium name="The Broad Institute Genomics Platform"/>
            <consortium name="The Broad Institute Genome Sequencing Center for Infectious Disease"/>
            <person name="Wu L."/>
            <person name="Ma J."/>
        </authorList>
    </citation>
    <scope>NUCLEOTIDE SEQUENCE [LARGE SCALE GENOMIC DNA]</scope>
    <source>
        <strain evidence="3">TISTR 1827</strain>
    </source>
</reference>
<gene>
    <name evidence="2" type="ORF">ACFSW5_04420</name>
</gene>
<keyword evidence="2" id="KW-0012">Acyltransferase</keyword>